<evidence type="ECO:0000259" key="2">
    <source>
        <dbReference type="Pfam" id="PF13435"/>
    </source>
</evidence>
<dbReference type="Pfam" id="PF13435">
    <property type="entry name" value="Cytochrome_C554"/>
    <property type="match status" value="1"/>
</dbReference>
<feature type="domain" description="Cytochrome c-552/4" evidence="2">
    <location>
        <begin position="41"/>
        <end position="114"/>
    </location>
</feature>
<organism evidence="3 4">
    <name type="scientific">Pseudodesulfovibrio hydrargyri</name>
    <dbReference type="NCBI Taxonomy" id="2125990"/>
    <lineage>
        <taxon>Bacteria</taxon>
        <taxon>Pseudomonadati</taxon>
        <taxon>Thermodesulfobacteriota</taxon>
        <taxon>Desulfovibrionia</taxon>
        <taxon>Desulfovibrionales</taxon>
        <taxon>Desulfovibrionaceae</taxon>
    </lineage>
</organism>
<evidence type="ECO:0000313" key="4">
    <source>
        <dbReference type="Proteomes" id="UP000181901"/>
    </source>
</evidence>
<keyword evidence="4" id="KW-1185">Reference proteome</keyword>
<comment type="caution">
    <text evidence="3">The sequence shown here is derived from an EMBL/GenBank/DDBJ whole genome shotgun (WGS) entry which is preliminary data.</text>
</comment>
<dbReference type="AlphaFoldDB" id="A0A1J5N804"/>
<dbReference type="InterPro" id="IPR036280">
    <property type="entry name" value="Multihaem_cyt_sf"/>
</dbReference>
<dbReference type="Gene3D" id="1.10.1130.10">
    <property type="entry name" value="Flavocytochrome C3, Chain A"/>
    <property type="match status" value="1"/>
</dbReference>
<name>A0A1J5N804_9BACT</name>
<evidence type="ECO:0000313" key="3">
    <source>
        <dbReference type="EMBL" id="OIQ49423.1"/>
    </source>
</evidence>
<keyword evidence="1" id="KW-0732">Signal</keyword>
<proteinExistence type="predicted"/>
<protein>
    <submittedName>
        <fullName evidence="3">Perchlorate reductase subunit gamma</fullName>
    </submittedName>
</protein>
<reference evidence="3 4" key="1">
    <citation type="submission" date="2015-09" db="EMBL/GenBank/DDBJ databases">
        <title>Genome of Desulfovibrio dechloracetivorans BerOc1, a mercury methylating strain isolated from highly hydrocarbons and metals contaminated coastal sediments.</title>
        <authorList>
            <person name="Goni Urriza M."/>
            <person name="Gassie C."/>
            <person name="Bouchez O."/>
            <person name="Klopp C."/>
            <person name="Ranchou-Peyruse A."/>
            <person name="Remy G."/>
        </authorList>
    </citation>
    <scope>NUCLEOTIDE SEQUENCE [LARGE SCALE GENOMIC DNA]</scope>
    <source>
        <strain evidence="3 4">BerOc1</strain>
    </source>
</reference>
<sequence>MFKRSFWIKGCCAVSLAALVVSVAWTGTGRTDSGRYVGSKACSECHDLEYGNYKKFAKKAHSGESVKIMMGDLTKDELAECYGCHMTGYGKPGGFVSFERTPELAEAGCEVCHGPGYDHVESGGDPDLIRKNLSLDDCAGCHNPERVAAFDFKPLLFGGAH</sequence>
<dbReference type="SUPFAM" id="SSF48695">
    <property type="entry name" value="Multiheme cytochromes"/>
    <property type="match status" value="1"/>
</dbReference>
<dbReference type="RefSeq" id="WP_071544939.1">
    <property type="nucleotide sequence ID" value="NZ_LKAQ01000004.1"/>
</dbReference>
<dbReference type="EMBL" id="LKAQ01000004">
    <property type="protein sequence ID" value="OIQ49423.1"/>
    <property type="molecule type" value="Genomic_DNA"/>
</dbReference>
<gene>
    <name evidence="3" type="primary">pcrC_1</name>
    <name evidence="3" type="ORF">BerOc1_01348</name>
</gene>
<dbReference type="InterPro" id="IPR023155">
    <property type="entry name" value="Cyt_c-552/4"/>
</dbReference>
<dbReference type="OrthoDB" id="9814800at2"/>
<dbReference type="Proteomes" id="UP000181901">
    <property type="component" value="Unassembled WGS sequence"/>
</dbReference>
<feature type="signal peptide" evidence="1">
    <location>
        <begin position="1"/>
        <end position="26"/>
    </location>
</feature>
<evidence type="ECO:0000256" key="1">
    <source>
        <dbReference type="SAM" id="SignalP"/>
    </source>
</evidence>
<accession>A0A1J5N804</accession>
<feature type="chain" id="PRO_5009635586" evidence="1">
    <location>
        <begin position="27"/>
        <end position="161"/>
    </location>
</feature>